<reference evidence="1" key="1">
    <citation type="journal article" date="2020" name="mSystems">
        <title>Genome- and Community-Level Interaction Insights into Carbon Utilization and Element Cycling Functions of Hydrothermarchaeota in Hydrothermal Sediment.</title>
        <authorList>
            <person name="Zhou Z."/>
            <person name="Liu Y."/>
            <person name="Xu W."/>
            <person name="Pan J."/>
            <person name="Luo Z.H."/>
            <person name="Li M."/>
        </authorList>
    </citation>
    <scope>NUCLEOTIDE SEQUENCE [LARGE SCALE GENOMIC DNA]</scope>
    <source>
        <strain evidence="1">SpSt-1116</strain>
    </source>
</reference>
<accession>A0A7J3ZLT9</accession>
<dbReference type="AlphaFoldDB" id="A0A7J3ZLT9"/>
<name>A0A7J3ZLT9_9CREN</name>
<protein>
    <submittedName>
        <fullName evidence="1">Uncharacterized protein</fullName>
    </submittedName>
</protein>
<sequence>MRRASVVTACMEDTSNAFAAMSAKELNPGARQ</sequence>
<organism evidence="1">
    <name type="scientific">Fervidicoccus fontis</name>
    <dbReference type="NCBI Taxonomy" id="683846"/>
    <lineage>
        <taxon>Archaea</taxon>
        <taxon>Thermoproteota</taxon>
        <taxon>Thermoprotei</taxon>
        <taxon>Fervidicoccales</taxon>
        <taxon>Fervidicoccaceae</taxon>
        <taxon>Fervidicoccus</taxon>
    </lineage>
</organism>
<dbReference type="EMBL" id="DRZC01000080">
    <property type="protein sequence ID" value="HHQ81029.1"/>
    <property type="molecule type" value="Genomic_DNA"/>
</dbReference>
<evidence type="ECO:0000313" key="1">
    <source>
        <dbReference type="EMBL" id="HHQ81029.1"/>
    </source>
</evidence>
<comment type="caution">
    <text evidence="1">The sequence shown here is derived from an EMBL/GenBank/DDBJ whole genome shotgun (WGS) entry which is preliminary data.</text>
</comment>
<gene>
    <name evidence="1" type="ORF">ENM78_06245</name>
</gene>
<proteinExistence type="predicted"/>